<comment type="caution">
    <text evidence="2">The sequence shown here is derived from an EMBL/GenBank/DDBJ whole genome shotgun (WGS) entry which is preliminary data.</text>
</comment>
<keyword evidence="3" id="KW-1185">Reference proteome</keyword>
<reference evidence="2" key="1">
    <citation type="submission" date="2020-03" db="EMBL/GenBank/DDBJ databases">
        <title>Site-based positive gene gene selection in Geosmithia morbida across the United States reveals a broad range of putative effectors and factors for local host and environmental adapation.</title>
        <authorList>
            <person name="Onufrak A."/>
            <person name="Murdoch R.W."/>
            <person name="Gazis R."/>
            <person name="Huff M."/>
            <person name="Staton M."/>
            <person name="Klingeman W."/>
            <person name="Hadziabdic D."/>
        </authorList>
    </citation>
    <scope>NUCLEOTIDE SEQUENCE</scope>
    <source>
        <strain evidence="2">1262</strain>
    </source>
</reference>
<dbReference type="Proteomes" id="UP000749293">
    <property type="component" value="Unassembled WGS sequence"/>
</dbReference>
<dbReference type="RefSeq" id="XP_035319579.1">
    <property type="nucleotide sequence ID" value="XM_035464393.1"/>
</dbReference>
<name>A0A9P4YQX1_9HYPO</name>
<evidence type="ECO:0000256" key="1">
    <source>
        <dbReference type="SAM" id="SignalP"/>
    </source>
</evidence>
<proteinExistence type="predicted"/>
<organism evidence="2 3">
    <name type="scientific">Geosmithia morbida</name>
    <dbReference type="NCBI Taxonomy" id="1094350"/>
    <lineage>
        <taxon>Eukaryota</taxon>
        <taxon>Fungi</taxon>
        <taxon>Dikarya</taxon>
        <taxon>Ascomycota</taxon>
        <taxon>Pezizomycotina</taxon>
        <taxon>Sordariomycetes</taxon>
        <taxon>Hypocreomycetidae</taxon>
        <taxon>Hypocreales</taxon>
        <taxon>Bionectriaceae</taxon>
        <taxon>Geosmithia</taxon>
    </lineage>
</organism>
<evidence type="ECO:0000313" key="2">
    <source>
        <dbReference type="EMBL" id="KAF4120927.1"/>
    </source>
</evidence>
<feature type="signal peptide" evidence="1">
    <location>
        <begin position="1"/>
        <end position="16"/>
    </location>
</feature>
<gene>
    <name evidence="2" type="ORF">GMORB2_2413</name>
</gene>
<evidence type="ECO:0000313" key="3">
    <source>
        <dbReference type="Proteomes" id="UP000749293"/>
    </source>
</evidence>
<keyword evidence="1" id="KW-0732">Signal</keyword>
<feature type="chain" id="PRO_5040333192" evidence="1">
    <location>
        <begin position="17"/>
        <end position="96"/>
    </location>
</feature>
<accession>A0A9P4YQX1</accession>
<sequence length="96" mass="10049">MKFLTALTVLSGVASAAVISPPYPYPKNGTTVINMKRAHATDATLGSLLKAAAKASEMVGLQAPETKEEVNKLSEAISQFEKAVGNITVPDNMTSN</sequence>
<dbReference type="AlphaFoldDB" id="A0A9P4YQX1"/>
<dbReference type="GeneID" id="55968643"/>
<dbReference type="EMBL" id="JAANYQ010000014">
    <property type="protein sequence ID" value="KAF4120927.1"/>
    <property type="molecule type" value="Genomic_DNA"/>
</dbReference>
<protein>
    <submittedName>
        <fullName evidence="2">Uncharacterized protein</fullName>
    </submittedName>
</protein>